<dbReference type="InterPro" id="IPR006194">
    <property type="entry name" value="Gly-tRNA-synth_heterodimer"/>
</dbReference>
<keyword evidence="13" id="KW-1185">Reference proteome</keyword>
<keyword evidence="4 10" id="KW-0436">Ligase</keyword>
<gene>
    <name evidence="10 12" type="primary">glyS</name>
    <name evidence="12" type="ORF">OIH86_04425</name>
</gene>
<dbReference type="PRINTS" id="PR01045">
    <property type="entry name" value="TRNASYNTHGB"/>
</dbReference>
<keyword evidence="5 10" id="KW-0547">Nucleotide-binding</keyword>
<reference evidence="12 13" key="1">
    <citation type="submission" date="2022-10" db="EMBL/GenBank/DDBJ databases">
        <title>Draft genome assembly of moderately radiation resistant bacterium Metabacillus halosaccharovorans.</title>
        <authorList>
            <person name="Pal S."/>
            <person name="Gopinathan A."/>
        </authorList>
    </citation>
    <scope>NUCLEOTIDE SEQUENCE [LARGE SCALE GENOMIC DNA]</scope>
    <source>
        <strain evidence="12 13">VITHBRA001</strain>
    </source>
</reference>
<accession>A0ABT3DDI0</accession>
<dbReference type="PROSITE" id="PS50861">
    <property type="entry name" value="AA_TRNA_LIGASE_II_GLYAB"/>
    <property type="match status" value="1"/>
</dbReference>
<evidence type="ECO:0000256" key="10">
    <source>
        <dbReference type="HAMAP-Rule" id="MF_00255"/>
    </source>
</evidence>
<comment type="subcellular location">
    <subcellularLocation>
        <location evidence="1 10">Cytoplasm</location>
    </subcellularLocation>
</comment>
<evidence type="ECO:0000256" key="9">
    <source>
        <dbReference type="ARBA" id="ARBA00047937"/>
    </source>
</evidence>
<dbReference type="PANTHER" id="PTHR30075">
    <property type="entry name" value="GLYCYL-TRNA SYNTHETASE"/>
    <property type="match status" value="1"/>
</dbReference>
<dbReference type="NCBIfam" id="TIGR00211">
    <property type="entry name" value="glyS"/>
    <property type="match status" value="1"/>
</dbReference>
<dbReference type="InterPro" id="IPR015944">
    <property type="entry name" value="Gly-tRNA-synth_bsu"/>
</dbReference>
<evidence type="ECO:0000313" key="12">
    <source>
        <dbReference type="EMBL" id="MCV9884888.1"/>
    </source>
</evidence>
<dbReference type="RefSeq" id="WP_264141784.1">
    <property type="nucleotide sequence ID" value="NZ_JAOYEY010000024.1"/>
</dbReference>
<evidence type="ECO:0000256" key="6">
    <source>
        <dbReference type="ARBA" id="ARBA00022840"/>
    </source>
</evidence>
<comment type="similarity">
    <text evidence="2 10">Belongs to the class-II aminoacyl-tRNA synthetase family.</text>
</comment>
<evidence type="ECO:0000256" key="1">
    <source>
        <dbReference type="ARBA" id="ARBA00004496"/>
    </source>
</evidence>
<dbReference type="EC" id="6.1.1.14" evidence="10"/>
<evidence type="ECO:0000256" key="3">
    <source>
        <dbReference type="ARBA" id="ARBA00022490"/>
    </source>
</evidence>
<evidence type="ECO:0000256" key="5">
    <source>
        <dbReference type="ARBA" id="ARBA00022741"/>
    </source>
</evidence>
<comment type="caution">
    <text evidence="12">The sequence shown here is derived from an EMBL/GenBank/DDBJ whole genome shotgun (WGS) entry which is preliminary data.</text>
</comment>
<evidence type="ECO:0000313" key="13">
    <source>
        <dbReference type="Proteomes" id="UP001526147"/>
    </source>
</evidence>
<proteinExistence type="inferred from homology"/>
<dbReference type="EMBL" id="JAOYEY010000024">
    <property type="protein sequence ID" value="MCV9884888.1"/>
    <property type="molecule type" value="Genomic_DNA"/>
</dbReference>
<dbReference type="Pfam" id="PF02092">
    <property type="entry name" value="tRNA_synt_2f"/>
    <property type="match status" value="1"/>
</dbReference>
<evidence type="ECO:0000256" key="2">
    <source>
        <dbReference type="ARBA" id="ARBA00008226"/>
    </source>
</evidence>
<keyword evidence="7 10" id="KW-0648">Protein biosynthesis</keyword>
<dbReference type="HAMAP" id="MF_00255">
    <property type="entry name" value="Gly_tRNA_synth_beta"/>
    <property type="match status" value="1"/>
</dbReference>
<keyword evidence="3 10" id="KW-0963">Cytoplasm</keyword>
<comment type="subunit">
    <text evidence="10">Tetramer of two alpha and two beta subunits.</text>
</comment>
<keyword evidence="8 10" id="KW-0030">Aminoacyl-tRNA synthetase</keyword>
<evidence type="ECO:0000256" key="8">
    <source>
        <dbReference type="ARBA" id="ARBA00023146"/>
    </source>
</evidence>
<dbReference type="InterPro" id="IPR008909">
    <property type="entry name" value="DALR_anticod-bd"/>
</dbReference>
<protein>
    <recommendedName>
        <fullName evidence="10">Glycine--tRNA ligase beta subunit</fullName>
        <ecNumber evidence="10">6.1.1.14</ecNumber>
    </recommendedName>
    <alternativeName>
        <fullName evidence="10">Glycyl-tRNA synthetase beta subunit</fullName>
        <shortName evidence="10">GlyRS</shortName>
    </alternativeName>
</protein>
<dbReference type="PANTHER" id="PTHR30075:SF2">
    <property type="entry name" value="GLYCINE--TRNA LIGASE, CHLOROPLASTIC_MITOCHONDRIAL 2"/>
    <property type="match status" value="1"/>
</dbReference>
<evidence type="ECO:0000256" key="7">
    <source>
        <dbReference type="ARBA" id="ARBA00022917"/>
    </source>
</evidence>
<comment type="catalytic activity">
    <reaction evidence="9 10">
        <text>tRNA(Gly) + glycine + ATP = glycyl-tRNA(Gly) + AMP + diphosphate</text>
        <dbReference type="Rhea" id="RHEA:16013"/>
        <dbReference type="Rhea" id="RHEA-COMP:9664"/>
        <dbReference type="Rhea" id="RHEA-COMP:9683"/>
        <dbReference type="ChEBI" id="CHEBI:30616"/>
        <dbReference type="ChEBI" id="CHEBI:33019"/>
        <dbReference type="ChEBI" id="CHEBI:57305"/>
        <dbReference type="ChEBI" id="CHEBI:78442"/>
        <dbReference type="ChEBI" id="CHEBI:78522"/>
        <dbReference type="ChEBI" id="CHEBI:456215"/>
        <dbReference type="EC" id="6.1.1.14"/>
    </reaction>
</comment>
<dbReference type="Proteomes" id="UP001526147">
    <property type="component" value="Unassembled WGS sequence"/>
</dbReference>
<evidence type="ECO:0000259" key="11">
    <source>
        <dbReference type="Pfam" id="PF05746"/>
    </source>
</evidence>
<dbReference type="Pfam" id="PF05746">
    <property type="entry name" value="DALR_1"/>
    <property type="match status" value="1"/>
</dbReference>
<dbReference type="GO" id="GO:0004820">
    <property type="term" value="F:glycine-tRNA ligase activity"/>
    <property type="evidence" value="ECO:0007669"/>
    <property type="project" value="UniProtKB-EC"/>
</dbReference>
<evidence type="ECO:0000256" key="4">
    <source>
        <dbReference type="ARBA" id="ARBA00022598"/>
    </source>
</evidence>
<sequence length="684" mass="77994">MSKKDLLLEIGLEEVPAHYVTPAMNQFAEKLTKWLEEKQLSHGEVRTYATPRRLAVLVKDVFEKQPDIEEEAKGPAKKIALDENGNWSKAAIGFIKGQGASVEDIYFKEINGVEYVHVQKFVKGQEAKDLLLQTRELITGLTFPKNMRWGSQELRYIRPIKWIVALFGQDVIPFEIAGAKTDSFTYGHRFLGNKVEIASPSLYEAALLEQFVIADPVKRKEAISQQLVDLENEKNWVIPVDEELLEEVNNLVEYPTALYGTFEQEYLSLPDEVLVTTMKEHQRYFPVRNNEGQLQPFFVTVRNGDQNHLENVARGNEKVLRARLSDANFFYQEDQKLKIEDAVKKLDKIVFHEELGTLGEKVNRIVNLSKQLADMVQLQNDEKENVERAASICKFDLVTHMVYEFPELQGKIGEKYARLSGEKEEVSVAINEHYMPRHAEDAAPESNVGAIVALADKLDTIVGFFAIGKIPTGSQDPYALRRQASGILQILLSKEWTLSLSQLFELALSQYDDKKSKEAFGELVSFFKLRLKYRLAEEKIRYDLNDAVLESSVLEVNSIVARAKVLQDVSSHTDFKETIEALARVMNIAKKATESDINSELFESDYETALFNAYTETNMKIDSLNNAEDVYKALASLKPVINEYFDHTMVMSDNEEIKRNRLAQMHKLSQLIESFAKMNVILVK</sequence>
<organism evidence="12 13">
    <name type="scientific">Metabacillus halosaccharovorans</name>
    <dbReference type="NCBI Taxonomy" id="930124"/>
    <lineage>
        <taxon>Bacteria</taxon>
        <taxon>Bacillati</taxon>
        <taxon>Bacillota</taxon>
        <taxon>Bacilli</taxon>
        <taxon>Bacillales</taxon>
        <taxon>Bacillaceae</taxon>
        <taxon>Metabacillus</taxon>
    </lineage>
</organism>
<dbReference type="SUPFAM" id="SSF109604">
    <property type="entry name" value="HD-domain/PDEase-like"/>
    <property type="match status" value="1"/>
</dbReference>
<keyword evidence="6 10" id="KW-0067">ATP-binding</keyword>
<name>A0ABT3DDI0_9BACI</name>
<feature type="domain" description="DALR anticodon binding" evidence="11">
    <location>
        <begin position="580"/>
        <end position="674"/>
    </location>
</feature>